<dbReference type="SUPFAM" id="SSF109604">
    <property type="entry name" value="HD-domain/PDEase-like"/>
    <property type="match status" value="1"/>
</dbReference>
<keyword evidence="2" id="KW-0378">Hydrolase</keyword>
<dbReference type="Pfam" id="PF00233">
    <property type="entry name" value="PDEase_I"/>
    <property type="match status" value="1"/>
</dbReference>
<dbReference type="Proteomes" id="UP000485058">
    <property type="component" value="Unassembled WGS sequence"/>
</dbReference>
<feature type="domain" description="PDEase" evidence="3">
    <location>
        <begin position="1"/>
        <end position="154"/>
    </location>
</feature>
<evidence type="ECO:0000259" key="3">
    <source>
        <dbReference type="PROSITE" id="PS51845"/>
    </source>
</evidence>
<gene>
    <name evidence="4" type="ORF">HaLaN_29739</name>
</gene>
<proteinExistence type="predicted"/>
<organism evidence="4 5">
    <name type="scientific">Haematococcus lacustris</name>
    <name type="common">Green alga</name>
    <name type="synonym">Haematococcus pluvialis</name>
    <dbReference type="NCBI Taxonomy" id="44745"/>
    <lineage>
        <taxon>Eukaryota</taxon>
        <taxon>Viridiplantae</taxon>
        <taxon>Chlorophyta</taxon>
        <taxon>core chlorophytes</taxon>
        <taxon>Chlorophyceae</taxon>
        <taxon>CS clade</taxon>
        <taxon>Chlamydomonadales</taxon>
        <taxon>Haematococcaceae</taxon>
        <taxon>Haematococcus</taxon>
    </lineage>
</organism>
<evidence type="ECO:0000256" key="1">
    <source>
        <dbReference type="ARBA" id="ARBA00022723"/>
    </source>
</evidence>
<protein>
    <submittedName>
        <fullName evidence="4">Phosphodiesterase</fullName>
    </submittedName>
</protein>
<keyword evidence="5" id="KW-1185">Reference proteome</keyword>
<accession>A0A6A0AG24</accession>
<dbReference type="PANTHER" id="PTHR11347">
    <property type="entry name" value="CYCLIC NUCLEOTIDE PHOSPHODIESTERASE"/>
    <property type="match status" value="1"/>
</dbReference>
<dbReference type="InterPro" id="IPR002073">
    <property type="entry name" value="PDEase_catalytic_dom"/>
</dbReference>
<dbReference type="EMBL" id="BLLF01005160">
    <property type="protein sequence ID" value="GFH30817.1"/>
    <property type="molecule type" value="Genomic_DNA"/>
</dbReference>
<sequence>MAPSIASHNPRRSISNASSANNSLYGGVGSGLDDEDTRIVVPLDETERLISLQLALKCSDLGHVAAALPVHLKWVAGLEEEFFRQGDAERAAGLPMSPLFDRSKQGISKSQVGFFDIVVIPLYHSLSRVFTGTKPLLTFVMRNYKVWNERQGLDDCPK</sequence>
<dbReference type="GO" id="GO:0046872">
    <property type="term" value="F:metal ion binding"/>
    <property type="evidence" value="ECO:0007669"/>
    <property type="project" value="UniProtKB-KW"/>
</dbReference>
<evidence type="ECO:0000313" key="4">
    <source>
        <dbReference type="EMBL" id="GFH30817.1"/>
    </source>
</evidence>
<dbReference type="GO" id="GO:0004114">
    <property type="term" value="F:3',5'-cyclic-nucleotide phosphodiesterase activity"/>
    <property type="evidence" value="ECO:0007669"/>
    <property type="project" value="InterPro"/>
</dbReference>
<feature type="non-terminal residue" evidence="4">
    <location>
        <position position="1"/>
    </location>
</feature>
<dbReference type="GO" id="GO:0007165">
    <property type="term" value="P:signal transduction"/>
    <property type="evidence" value="ECO:0007669"/>
    <property type="project" value="InterPro"/>
</dbReference>
<reference evidence="4 5" key="1">
    <citation type="submission" date="2020-02" db="EMBL/GenBank/DDBJ databases">
        <title>Draft genome sequence of Haematococcus lacustris strain NIES-144.</title>
        <authorList>
            <person name="Morimoto D."/>
            <person name="Nakagawa S."/>
            <person name="Yoshida T."/>
            <person name="Sawayama S."/>
        </authorList>
    </citation>
    <scope>NUCLEOTIDE SEQUENCE [LARGE SCALE GENOMIC DNA]</scope>
    <source>
        <strain evidence="4 5">NIES-144</strain>
    </source>
</reference>
<evidence type="ECO:0000313" key="5">
    <source>
        <dbReference type="Proteomes" id="UP000485058"/>
    </source>
</evidence>
<name>A0A6A0AG24_HAELA</name>
<dbReference type="InterPro" id="IPR036971">
    <property type="entry name" value="PDEase_catalytic_dom_sf"/>
</dbReference>
<keyword evidence="1" id="KW-0479">Metal-binding</keyword>
<dbReference type="PROSITE" id="PS51845">
    <property type="entry name" value="PDEASE_I_2"/>
    <property type="match status" value="1"/>
</dbReference>
<evidence type="ECO:0000256" key="2">
    <source>
        <dbReference type="ARBA" id="ARBA00022801"/>
    </source>
</evidence>
<feature type="non-terminal residue" evidence="4">
    <location>
        <position position="158"/>
    </location>
</feature>
<dbReference type="AlphaFoldDB" id="A0A6A0AG24"/>
<comment type="caution">
    <text evidence="4">The sequence shown here is derived from an EMBL/GenBank/DDBJ whole genome shotgun (WGS) entry which is preliminary data.</text>
</comment>
<dbReference type="Gene3D" id="1.10.1300.10">
    <property type="entry name" value="3'5'-cyclic nucleotide phosphodiesterase, catalytic domain"/>
    <property type="match status" value="1"/>
</dbReference>